<dbReference type="EMBL" id="SACN01000001">
    <property type="protein sequence ID" value="RVT94924.1"/>
    <property type="molecule type" value="Genomic_DNA"/>
</dbReference>
<dbReference type="RefSeq" id="WP_127744500.1">
    <property type="nucleotide sequence ID" value="NZ_SACN01000001.1"/>
</dbReference>
<dbReference type="Proteomes" id="UP000282971">
    <property type="component" value="Unassembled WGS sequence"/>
</dbReference>
<keyword evidence="1" id="KW-0732">Signal</keyword>
<protein>
    <submittedName>
        <fullName evidence="2">Uncharacterized protein</fullName>
    </submittedName>
</protein>
<evidence type="ECO:0000313" key="2">
    <source>
        <dbReference type="EMBL" id="RVT94924.1"/>
    </source>
</evidence>
<feature type="chain" id="PRO_5019301877" evidence="1">
    <location>
        <begin position="25"/>
        <end position="400"/>
    </location>
</feature>
<evidence type="ECO:0000256" key="1">
    <source>
        <dbReference type="SAM" id="SignalP"/>
    </source>
</evidence>
<organism evidence="2 3">
    <name type="scientific">Sphingomonas crocodyli</name>
    <dbReference type="NCBI Taxonomy" id="1979270"/>
    <lineage>
        <taxon>Bacteria</taxon>
        <taxon>Pseudomonadati</taxon>
        <taxon>Pseudomonadota</taxon>
        <taxon>Alphaproteobacteria</taxon>
        <taxon>Sphingomonadales</taxon>
        <taxon>Sphingomonadaceae</taxon>
        <taxon>Sphingomonas</taxon>
    </lineage>
</organism>
<feature type="signal peptide" evidence="1">
    <location>
        <begin position="1"/>
        <end position="24"/>
    </location>
</feature>
<accession>A0A437MB95</accession>
<dbReference type="AlphaFoldDB" id="A0A437MB95"/>
<proteinExistence type="predicted"/>
<gene>
    <name evidence="2" type="ORF">EOD43_14290</name>
</gene>
<dbReference type="SUPFAM" id="SSF56935">
    <property type="entry name" value="Porins"/>
    <property type="match status" value="2"/>
</dbReference>
<dbReference type="OrthoDB" id="7539369at2"/>
<sequence>MGAYRTGAAAIVVALAGLATPAMAANVKAAVETSVRLGYSSNPFLSAGNDLASGSVTGSIDPSLTWVTEKGSVVLRGNYDRTEYFRNYDGVSGYGGGLDVKQKLSPTLDVFGGLRYDSRIIGQGNDDIAGAPGSLPIDDTDVNLIGTRQRSNTLQASGGYSWQVSPRDTITGNASAAFTRFPGRVAGSDSDNLGGTVGYQRAISEKTKIGVSGTVYHISYDTPGLDTLVMQPNVTFSTSFSETWSFDASLGVSFTDLKIPGAGNDQRNTGWAGTADLCHRGRVNNFCFSASRQVSASGFGGTVTRDQLAFNMHQQLTERLGFNGGGSFSQSESQAFAIGKRRFASVQGGLDYKLFPNVVVGADAHYRDVFGNRGGVTNSRFDTKADVGGEISATLILPRS</sequence>
<name>A0A437MB95_9SPHN</name>
<reference evidence="2 3" key="1">
    <citation type="submission" date="2019-01" db="EMBL/GenBank/DDBJ databases">
        <authorList>
            <person name="Chen W.-M."/>
        </authorList>
    </citation>
    <scope>NUCLEOTIDE SEQUENCE [LARGE SCALE GENOMIC DNA]</scope>
    <source>
        <strain evidence="2 3">CCP-7</strain>
    </source>
</reference>
<evidence type="ECO:0000313" key="3">
    <source>
        <dbReference type="Proteomes" id="UP000282971"/>
    </source>
</evidence>
<keyword evidence="3" id="KW-1185">Reference proteome</keyword>
<comment type="caution">
    <text evidence="2">The sequence shown here is derived from an EMBL/GenBank/DDBJ whole genome shotgun (WGS) entry which is preliminary data.</text>
</comment>